<keyword evidence="1" id="KW-0472">Membrane</keyword>
<evidence type="ECO:0008006" key="4">
    <source>
        <dbReference type="Google" id="ProtNLM"/>
    </source>
</evidence>
<name>A0ABS4SDP9_9BACI</name>
<dbReference type="Pfam" id="PF14150">
    <property type="entry name" value="YesK"/>
    <property type="match status" value="1"/>
</dbReference>
<reference evidence="2 3" key="1">
    <citation type="submission" date="2021-03" db="EMBL/GenBank/DDBJ databases">
        <title>Genomic Encyclopedia of Type Strains, Phase IV (KMG-IV): sequencing the most valuable type-strain genomes for metagenomic binning, comparative biology and taxonomic classification.</title>
        <authorList>
            <person name="Goeker M."/>
        </authorList>
    </citation>
    <scope>NUCLEOTIDE SEQUENCE [LARGE SCALE GENOMIC DNA]</scope>
    <source>
        <strain evidence="2 3">DSM 25790</strain>
    </source>
</reference>
<feature type="transmembrane region" description="Helical" evidence="1">
    <location>
        <begin position="31"/>
        <end position="56"/>
    </location>
</feature>
<organism evidence="2 3">
    <name type="scientific">Virgibacillus alimentarius</name>
    <dbReference type="NCBI Taxonomy" id="698769"/>
    <lineage>
        <taxon>Bacteria</taxon>
        <taxon>Bacillati</taxon>
        <taxon>Bacillota</taxon>
        <taxon>Bacilli</taxon>
        <taxon>Bacillales</taxon>
        <taxon>Bacillaceae</taxon>
        <taxon>Virgibacillus</taxon>
    </lineage>
</organism>
<dbReference type="InterPro" id="IPR025434">
    <property type="entry name" value="YesK-like"/>
</dbReference>
<evidence type="ECO:0000256" key="1">
    <source>
        <dbReference type="SAM" id="Phobius"/>
    </source>
</evidence>
<evidence type="ECO:0000313" key="3">
    <source>
        <dbReference type="Proteomes" id="UP001519294"/>
    </source>
</evidence>
<comment type="caution">
    <text evidence="2">The sequence shown here is derived from an EMBL/GenBank/DDBJ whole genome shotgun (WGS) entry which is preliminary data.</text>
</comment>
<proteinExistence type="predicted"/>
<feature type="transmembrane region" description="Helical" evidence="1">
    <location>
        <begin position="62"/>
        <end position="82"/>
    </location>
</feature>
<protein>
    <recommendedName>
        <fullName evidence="4">YesK-like protein</fullName>
    </recommendedName>
</protein>
<keyword evidence="1" id="KW-0812">Transmembrane</keyword>
<feature type="transmembrane region" description="Helical" evidence="1">
    <location>
        <begin position="6"/>
        <end position="24"/>
    </location>
</feature>
<keyword evidence="1" id="KW-1133">Transmembrane helix</keyword>
<evidence type="ECO:0000313" key="2">
    <source>
        <dbReference type="EMBL" id="MBP2258994.1"/>
    </source>
</evidence>
<gene>
    <name evidence="2" type="ORF">J2Z81_002982</name>
</gene>
<dbReference type="EMBL" id="JAGIKX010000045">
    <property type="protein sequence ID" value="MBP2258994.1"/>
    <property type="molecule type" value="Genomic_DNA"/>
</dbReference>
<dbReference type="RefSeq" id="WP_029269954.1">
    <property type="nucleotide sequence ID" value="NZ_JAGIKX010000045.1"/>
</dbReference>
<accession>A0ABS4SDP9</accession>
<sequence length="84" mass="9307">MVIVKPILIAAVLGIIVLFITRWLKKSDLSIVFQLLPGILTVIAAVIIFSISYVNIRGTEGMSYGFLSITLMIFAIISLRIVRK</sequence>
<keyword evidence="3" id="KW-1185">Reference proteome</keyword>
<dbReference type="Proteomes" id="UP001519294">
    <property type="component" value="Unassembled WGS sequence"/>
</dbReference>